<name>A0A1A9WDS6_9MUSC</name>
<dbReference type="EnsemblMetazoa" id="GBRI015904-RA">
    <property type="protein sequence ID" value="GBRI015904-PA"/>
    <property type="gene ID" value="GBRI015904"/>
</dbReference>
<protein>
    <recommendedName>
        <fullName evidence="7">RING-type domain-containing protein</fullName>
    </recommendedName>
</protein>
<keyword evidence="3" id="KW-0862">Zinc</keyword>
<evidence type="ECO:0000256" key="4">
    <source>
        <dbReference type="ARBA" id="ARBA00034319"/>
    </source>
</evidence>
<dbReference type="VEuPathDB" id="VectorBase:GBRI015904"/>
<organism evidence="8 9">
    <name type="scientific">Glossina brevipalpis</name>
    <dbReference type="NCBI Taxonomy" id="37001"/>
    <lineage>
        <taxon>Eukaryota</taxon>
        <taxon>Metazoa</taxon>
        <taxon>Ecdysozoa</taxon>
        <taxon>Arthropoda</taxon>
        <taxon>Hexapoda</taxon>
        <taxon>Insecta</taxon>
        <taxon>Pterygota</taxon>
        <taxon>Neoptera</taxon>
        <taxon>Endopterygota</taxon>
        <taxon>Diptera</taxon>
        <taxon>Brachycera</taxon>
        <taxon>Muscomorpha</taxon>
        <taxon>Hippoboscoidea</taxon>
        <taxon>Glossinidae</taxon>
        <taxon>Glossina</taxon>
    </lineage>
</organism>
<feature type="domain" description="RING-type" evidence="7">
    <location>
        <begin position="91"/>
        <end position="136"/>
    </location>
</feature>
<dbReference type="AlphaFoldDB" id="A0A1A9WDS6"/>
<comment type="similarity">
    <text evidence="4">Belongs to the ZFTRAF1 family.</text>
</comment>
<evidence type="ECO:0000313" key="8">
    <source>
        <dbReference type="EnsemblMetazoa" id="GBRI015904-PA"/>
    </source>
</evidence>
<dbReference type="STRING" id="37001.A0A1A9WDS6"/>
<evidence type="ECO:0000313" key="9">
    <source>
        <dbReference type="Proteomes" id="UP000091820"/>
    </source>
</evidence>
<dbReference type="SUPFAM" id="SSF57850">
    <property type="entry name" value="RING/U-box"/>
    <property type="match status" value="1"/>
</dbReference>
<accession>A0A1A9WDS6</accession>
<reference evidence="9" key="1">
    <citation type="submission" date="2014-03" db="EMBL/GenBank/DDBJ databases">
        <authorList>
            <person name="Aksoy S."/>
            <person name="Warren W."/>
            <person name="Wilson R.K."/>
        </authorList>
    </citation>
    <scope>NUCLEOTIDE SEQUENCE [LARGE SCALE GENOMIC DNA]</scope>
    <source>
        <strain evidence="9">IAEA</strain>
    </source>
</reference>
<feature type="compositionally biased region" description="Polar residues" evidence="6">
    <location>
        <begin position="20"/>
        <end position="34"/>
    </location>
</feature>
<dbReference type="PROSITE" id="PS50089">
    <property type="entry name" value="ZF_RING_2"/>
    <property type="match status" value="1"/>
</dbReference>
<dbReference type="Proteomes" id="UP000091820">
    <property type="component" value="Unassembled WGS sequence"/>
</dbReference>
<evidence type="ECO:0000256" key="5">
    <source>
        <dbReference type="PROSITE-ProRule" id="PRU00175"/>
    </source>
</evidence>
<evidence type="ECO:0000256" key="1">
    <source>
        <dbReference type="ARBA" id="ARBA00022723"/>
    </source>
</evidence>
<dbReference type="GO" id="GO:0005634">
    <property type="term" value="C:nucleus"/>
    <property type="evidence" value="ECO:0007669"/>
    <property type="project" value="TreeGrafter"/>
</dbReference>
<dbReference type="InterPro" id="IPR001841">
    <property type="entry name" value="Znf_RING"/>
</dbReference>
<keyword evidence="2 5" id="KW-0863">Zinc-finger</keyword>
<dbReference type="PANTHER" id="PTHR23059:SF4">
    <property type="entry name" value="ZINC FINGER TRAF-TYPE-CONTAINING PROTEIN 1"/>
    <property type="match status" value="1"/>
</dbReference>
<feature type="compositionally biased region" description="Low complexity" evidence="6">
    <location>
        <begin position="1"/>
        <end position="19"/>
    </location>
</feature>
<proteinExistence type="inferred from homology"/>
<dbReference type="InterPro" id="IPR039338">
    <property type="entry name" value="ZFTRAF1"/>
</dbReference>
<reference evidence="8" key="2">
    <citation type="submission" date="2020-05" db="UniProtKB">
        <authorList>
            <consortium name="EnsemblMetazoa"/>
        </authorList>
    </citation>
    <scope>IDENTIFICATION</scope>
    <source>
        <strain evidence="8">IAEA</strain>
    </source>
</reference>
<feature type="region of interest" description="Disordered" evidence="6">
    <location>
        <begin position="1"/>
        <end position="34"/>
    </location>
</feature>
<dbReference type="Gene3D" id="3.30.40.10">
    <property type="entry name" value="Zinc/RING finger domain, C3HC4 (zinc finger)"/>
    <property type="match status" value="2"/>
</dbReference>
<dbReference type="GO" id="GO:0008270">
    <property type="term" value="F:zinc ion binding"/>
    <property type="evidence" value="ECO:0007669"/>
    <property type="project" value="UniProtKB-KW"/>
</dbReference>
<keyword evidence="1" id="KW-0479">Metal-binding</keyword>
<evidence type="ECO:0000259" key="7">
    <source>
        <dbReference type="PROSITE" id="PS50089"/>
    </source>
</evidence>
<dbReference type="SUPFAM" id="SSF49599">
    <property type="entry name" value="TRAF domain-like"/>
    <property type="match status" value="1"/>
</dbReference>
<keyword evidence="9" id="KW-1185">Reference proteome</keyword>
<evidence type="ECO:0000256" key="3">
    <source>
        <dbReference type="ARBA" id="ARBA00022833"/>
    </source>
</evidence>
<dbReference type="InterPro" id="IPR013083">
    <property type="entry name" value="Znf_RING/FYVE/PHD"/>
</dbReference>
<evidence type="ECO:0000256" key="6">
    <source>
        <dbReference type="SAM" id="MobiDB-lite"/>
    </source>
</evidence>
<evidence type="ECO:0000256" key="2">
    <source>
        <dbReference type="ARBA" id="ARBA00022771"/>
    </source>
</evidence>
<dbReference type="PANTHER" id="PTHR23059">
    <property type="entry name" value="CYSTEINE AND HISTIDINE-RICH PROTEIN 1"/>
    <property type="match status" value="1"/>
</dbReference>
<sequence length="395" mass="45400">MSSTNNENSTNNVSQQESVEQASRSQGQVIDQASSESGIGVNAGVSLNLGDNQPNNSNARVRDGNQALAEMRVQRLPFETLQERLADVLHCEYCFEIQRTALYLCQQGHTICAPCLTLTLMEAQIFEDTPKCPVCQIDIFESVRNIPLENAIAELSSNCRYCEESFPHKLLDIHERQECHEFPINCKYARFGCVWRGPRNRACGHERNCGILTKTSLEIAAHLEIVQSKEEAEKRELKIFTDLMNNENLSFTDFQMRAYYMDNDFVYESEPFQSFERLWMIRAKFDYFIDFNNNFDNSISYQLILFEAETALETKFVVIKGPYTHIEILPHVYRHNFSANNLESTYCALPLKNSKDCTDLCQSQRNSEICEKLYTLANNRKFLTQLDMQPAGNTI</sequence>